<comment type="caution">
    <text evidence="1">The sequence shown here is derived from an EMBL/GenBank/DDBJ whole genome shotgun (WGS) entry which is preliminary data.</text>
</comment>
<dbReference type="EMBL" id="JBHTIS010004001">
    <property type="protein sequence ID" value="MFD1051944.1"/>
    <property type="molecule type" value="Genomic_DNA"/>
</dbReference>
<proteinExistence type="predicted"/>
<evidence type="ECO:0008006" key="3">
    <source>
        <dbReference type="Google" id="ProtNLM"/>
    </source>
</evidence>
<evidence type="ECO:0000313" key="2">
    <source>
        <dbReference type="Proteomes" id="UP001597045"/>
    </source>
</evidence>
<protein>
    <recommendedName>
        <fullName evidence="3">DUF2846 domain-containing protein</fullName>
    </recommendedName>
</protein>
<dbReference type="Proteomes" id="UP001597045">
    <property type="component" value="Unassembled WGS sequence"/>
</dbReference>
<name>A0ABW3MQQ8_9PSEU</name>
<feature type="non-terminal residue" evidence="1">
    <location>
        <position position="105"/>
    </location>
</feature>
<gene>
    <name evidence="1" type="ORF">ACFQ1S_43470</name>
</gene>
<sequence length="105" mass="11406">MTDPLPPADAGRLVVDCSYNRWFKALGALPQITVNGHVTEARWGQTFFPMPAGTHHVQVAVHGLNRGTYRSPAEHVVTVHPSQVTTVYYRPSALRFGKGALGTAP</sequence>
<accession>A0ABW3MQQ8</accession>
<organism evidence="1 2">
    <name type="scientific">Kibdelosporangium lantanae</name>
    <dbReference type="NCBI Taxonomy" id="1497396"/>
    <lineage>
        <taxon>Bacteria</taxon>
        <taxon>Bacillati</taxon>
        <taxon>Actinomycetota</taxon>
        <taxon>Actinomycetes</taxon>
        <taxon>Pseudonocardiales</taxon>
        <taxon>Pseudonocardiaceae</taxon>
        <taxon>Kibdelosporangium</taxon>
    </lineage>
</organism>
<evidence type="ECO:0000313" key="1">
    <source>
        <dbReference type="EMBL" id="MFD1051944.1"/>
    </source>
</evidence>
<reference evidence="2" key="1">
    <citation type="journal article" date="2019" name="Int. J. Syst. Evol. Microbiol.">
        <title>The Global Catalogue of Microorganisms (GCM) 10K type strain sequencing project: providing services to taxonomists for standard genome sequencing and annotation.</title>
        <authorList>
            <consortium name="The Broad Institute Genomics Platform"/>
            <consortium name="The Broad Institute Genome Sequencing Center for Infectious Disease"/>
            <person name="Wu L."/>
            <person name="Ma J."/>
        </authorList>
    </citation>
    <scope>NUCLEOTIDE SEQUENCE [LARGE SCALE GENOMIC DNA]</scope>
    <source>
        <strain evidence="2">JCM 31486</strain>
    </source>
</reference>
<keyword evidence="2" id="KW-1185">Reference proteome</keyword>